<dbReference type="Proteomes" id="UP000001542">
    <property type="component" value="Unassembled WGS sequence"/>
</dbReference>
<evidence type="ECO:0000256" key="1">
    <source>
        <dbReference type="ARBA" id="ARBA00004251"/>
    </source>
</evidence>
<name>A2F7L0_TRIV3</name>
<dbReference type="KEGG" id="tva:4756922"/>
<keyword evidence="6" id="KW-0732">Signal</keyword>
<dbReference type="GO" id="GO:0004714">
    <property type="term" value="F:transmembrane receptor protein tyrosine kinase activity"/>
    <property type="evidence" value="ECO:0007669"/>
    <property type="project" value="UniProtKB-EC"/>
</dbReference>
<dbReference type="VEuPathDB" id="TrichDB:TVAGG3_0766660"/>
<evidence type="ECO:0000256" key="10">
    <source>
        <dbReference type="ARBA" id="ARBA00022989"/>
    </source>
</evidence>
<reference evidence="18" key="2">
    <citation type="journal article" date="2007" name="Science">
        <title>Draft genome sequence of the sexually transmitted pathogen Trichomonas vaginalis.</title>
        <authorList>
            <person name="Carlton J.M."/>
            <person name="Hirt R.P."/>
            <person name="Silva J.C."/>
            <person name="Delcher A.L."/>
            <person name="Schatz M."/>
            <person name="Zhao Q."/>
            <person name="Wortman J.R."/>
            <person name="Bidwell S.L."/>
            <person name="Alsmark U.C.M."/>
            <person name="Besteiro S."/>
            <person name="Sicheritz-Ponten T."/>
            <person name="Noel C.J."/>
            <person name="Dacks J.B."/>
            <person name="Foster P.G."/>
            <person name="Simillion C."/>
            <person name="Van de Peer Y."/>
            <person name="Miranda-Saavedra D."/>
            <person name="Barton G.J."/>
            <person name="Westrop G.D."/>
            <person name="Mueller S."/>
            <person name="Dessi D."/>
            <person name="Fiori P.L."/>
            <person name="Ren Q."/>
            <person name="Paulsen I."/>
            <person name="Zhang H."/>
            <person name="Bastida-Corcuera F.D."/>
            <person name="Simoes-Barbosa A."/>
            <person name="Brown M.T."/>
            <person name="Hayes R.D."/>
            <person name="Mukherjee M."/>
            <person name="Okumura C.Y."/>
            <person name="Schneider R."/>
            <person name="Smith A.J."/>
            <person name="Vanacova S."/>
            <person name="Villalvazo M."/>
            <person name="Haas B.J."/>
            <person name="Pertea M."/>
            <person name="Feldblyum T.V."/>
            <person name="Utterback T.R."/>
            <person name="Shu C.L."/>
            <person name="Osoegawa K."/>
            <person name="de Jong P.J."/>
            <person name="Hrdy I."/>
            <person name="Horvathova L."/>
            <person name="Zubacova Z."/>
            <person name="Dolezal P."/>
            <person name="Malik S.B."/>
            <person name="Logsdon J.M. Jr."/>
            <person name="Henze K."/>
            <person name="Gupta A."/>
            <person name="Wang C.C."/>
            <person name="Dunne R.L."/>
            <person name="Upcroft J.A."/>
            <person name="Upcroft P."/>
            <person name="White O."/>
            <person name="Salzberg S.L."/>
            <person name="Tang P."/>
            <person name="Chiu C.-H."/>
            <person name="Lee Y.-S."/>
            <person name="Embley T.M."/>
            <person name="Coombs G.H."/>
            <person name="Mottram J.C."/>
            <person name="Tachezy J."/>
            <person name="Fraser-Liggett C.M."/>
            <person name="Johnson P.J."/>
        </authorList>
    </citation>
    <scope>NUCLEOTIDE SEQUENCE [LARGE SCALE GENOMIC DNA]</scope>
    <source>
        <strain evidence="18">G3</strain>
    </source>
</reference>
<evidence type="ECO:0000256" key="15">
    <source>
        <dbReference type="ARBA" id="ARBA00023180"/>
    </source>
</evidence>
<keyword evidence="3" id="KW-1003">Cell membrane</keyword>
<dbReference type="InterPro" id="IPR055163">
    <property type="entry name" value="ALK/LTK-like_GRD"/>
</dbReference>
<evidence type="ECO:0000256" key="11">
    <source>
        <dbReference type="ARBA" id="ARBA00023136"/>
    </source>
</evidence>
<proteinExistence type="predicted"/>
<keyword evidence="7" id="KW-0547">Nucleotide-binding</keyword>
<feature type="domain" description="ALK/LTK-like glycine-rich" evidence="17">
    <location>
        <begin position="5"/>
        <end position="246"/>
    </location>
</feature>
<evidence type="ECO:0000256" key="2">
    <source>
        <dbReference type="ARBA" id="ARBA00011902"/>
    </source>
</evidence>
<keyword evidence="12" id="KW-0829">Tyrosine-protein kinase</keyword>
<evidence type="ECO:0000313" key="19">
    <source>
        <dbReference type="Proteomes" id="UP000001542"/>
    </source>
</evidence>
<dbReference type="InParanoid" id="A2F7L0"/>
<keyword evidence="9" id="KW-0067">ATP-binding</keyword>
<reference evidence="18" key="1">
    <citation type="submission" date="2006-10" db="EMBL/GenBank/DDBJ databases">
        <authorList>
            <person name="Amadeo P."/>
            <person name="Zhao Q."/>
            <person name="Wortman J."/>
            <person name="Fraser-Liggett C."/>
            <person name="Carlton J."/>
        </authorList>
    </citation>
    <scope>NUCLEOTIDE SEQUENCE</scope>
    <source>
        <strain evidence="18">G3</strain>
    </source>
</reference>
<evidence type="ECO:0000259" key="17">
    <source>
        <dbReference type="Pfam" id="PF12810"/>
    </source>
</evidence>
<evidence type="ECO:0000256" key="3">
    <source>
        <dbReference type="ARBA" id="ARBA00022475"/>
    </source>
</evidence>
<evidence type="ECO:0000256" key="4">
    <source>
        <dbReference type="ARBA" id="ARBA00022679"/>
    </source>
</evidence>
<evidence type="ECO:0000256" key="5">
    <source>
        <dbReference type="ARBA" id="ARBA00022692"/>
    </source>
</evidence>
<keyword evidence="19" id="KW-1185">Reference proteome</keyword>
<comment type="subcellular location">
    <subcellularLocation>
        <location evidence="1">Cell membrane</location>
        <topology evidence="1">Single-pass type I membrane protein</topology>
    </subcellularLocation>
</comment>
<evidence type="ECO:0000256" key="16">
    <source>
        <dbReference type="SAM" id="MobiDB-lite"/>
    </source>
</evidence>
<dbReference type="EC" id="2.7.10.1" evidence="2"/>
<dbReference type="EMBL" id="DS113649">
    <property type="protein sequence ID" value="EAX99117.1"/>
    <property type="molecule type" value="Genomic_DNA"/>
</dbReference>
<keyword evidence="13" id="KW-1015">Disulfide bond</keyword>
<dbReference type="GO" id="GO:0005886">
    <property type="term" value="C:plasma membrane"/>
    <property type="evidence" value="ECO:0007669"/>
    <property type="project" value="UniProtKB-SubCell"/>
</dbReference>
<evidence type="ECO:0000256" key="6">
    <source>
        <dbReference type="ARBA" id="ARBA00022729"/>
    </source>
</evidence>
<dbReference type="GO" id="GO:0005524">
    <property type="term" value="F:ATP binding"/>
    <property type="evidence" value="ECO:0007669"/>
    <property type="project" value="UniProtKB-KW"/>
</dbReference>
<protein>
    <recommendedName>
        <fullName evidence="2">receptor protein-tyrosine kinase</fullName>
        <ecNumber evidence="2">2.7.10.1</ecNumber>
    </recommendedName>
</protein>
<keyword evidence="14" id="KW-0675">Receptor</keyword>
<gene>
    <name evidence="18" type="ORF">TVAG_236150</name>
</gene>
<organism evidence="18 19">
    <name type="scientific">Trichomonas vaginalis (strain ATCC PRA-98 / G3)</name>
    <dbReference type="NCBI Taxonomy" id="412133"/>
    <lineage>
        <taxon>Eukaryota</taxon>
        <taxon>Metamonada</taxon>
        <taxon>Parabasalia</taxon>
        <taxon>Trichomonadida</taxon>
        <taxon>Trichomonadidae</taxon>
        <taxon>Trichomonas</taxon>
    </lineage>
</organism>
<dbReference type="RefSeq" id="XP_001312047.1">
    <property type="nucleotide sequence ID" value="XM_001312046.1"/>
</dbReference>
<evidence type="ECO:0000256" key="7">
    <source>
        <dbReference type="ARBA" id="ARBA00022741"/>
    </source>
</evidence>
<keyword evidence="8" id="KW-0418">Kinase</keyword>
<feature type="region of interest" description="Disordered" evidence="16">
    <location>
        <begin position="132"/>
        <end position="159"/>
    </location>
</feature>
<evidence type="ECO:0000256" key="13">
    <source>
        <dbReference type="ARBA" id="ARBA00023157"/>
    </source>
</evidence>
<keyword evidence="15" id="KW-0325">Glycoprotein</keyword>
<keyword evidence="11" id="KW-0472">Membrane</keyword>
<keyword evidence="10" id="KW-1133">Transmembrane helix</keyword>
<evidence type="ECO:0000313" key="18">
    <source>
        <dbReference type="EMBL" id="EAX99117.1"/>
    </source>
</evidence>
<sequence length="269" mass="28107">MKTDYYGGRGSYVSGKDHLYSTRKLYLYLGGSGKAPSNCSENHIGRGGFNGGGGGDAGIDIRDDDPSGGGGGASDVRLINNSDPESLYSRILVAAGGSGSCFNGYGAPGGDLTGYQPTTAYTKKFYRSNTNQTNGNSLGYGANGTDNPNTPDSGGGGGYYGGNVGESILSVSQPFKSVSSSGSSYISGHFGCNSVDRNGVHTNRPDHYSGIVFEQTKMYNGLVEFLSPEGILEEGHIGDGAIQITPIFIYTLGSKQYKFSLEMCIFLLS</sequence>
<feature type="region of interest" description="Disordered" evidence="16">
    <location>
        <begin position="55"/>
        <end position="78"/>
    </location>
</feature>
<evidence type="ECO:0000256" key="14">
    <source>
        <dbReference type="ARBA" id="ARBA00023170"/>
    </source>
</evidence>
<keyword evidence="4" id="KW-0808">Transferase</keyword>
<accession>A2F7L0</accession>
<evidence type="ECO:0000256" key="12">
    <source>
        <dbReference type="ARBA" id="ARBA00023137"/>
    </source>
</evidence>
<dbReference type="AlphaFoldDB" id="A2F7L0"/>
<evidence type="ECO:0000256" key="8">
    <source>
        <dbReference type="ARBA" id="ARBA00022777"/>
    </source>
</evidence>
<keyword evidence="5" id="KW-0812">Transmembrane</keyword>
<evidence type="ECO:0000256" key="9">
    <source>
        <dbReference type="ARBA" id="ARBA00022840"/>
    </source>
</evidence>
<dbReference type="VEuPathDB" id="TrichDB:TVAG_236150"/>
<dbReference type="Pfam" id="PF12810">
    <property type="entry name" value="ALK_LTK_GRD"/>
    <property type="match status" value="1"/>
</dbReference>